<dbReference type="InterPro" id="IPR003000">
    <property type="entry name" value="Sirtuin"/>
</dbReference>
<feature type="binding site" evidence="4">
    <location>
        <position position="124"/>
    </location>
    <ligand>
        <name>Zn(2+)</name>
        <dbReference type="ChEBI" id="CHEBI:29105"/>
    </ligand>
</feature>
<dbReference type="PROSITE" id="PS50305">
    <property type="entry name" value="SIRTUIN"/>
    <property type="match status" value="1"/>
</dbReference>
<keyword evidence="2" id="KW-0808">Transferase</keyword>
<reference evidence="6 7" key="1">
    <citation type="submission" date="2020-07" db="EMBL/GenBank/DDBJ databases">
        <title>Sequencing the genomes of 1000 actinobacteria strains.</title>
        <authorList>
            <person name="Klenk H.-P."/>
        </authorList>
    </citation>
    <scope>NUCLEOTIDE SEQUENCE [LARGE SCALE GENOMIC DNA]</scope>
    <source>
        <strain evidence="6 7">DSM 19970</strain>
    </source>
</reference>
<feature type="active site" description="Proton acceptor" evidence="4">
    <location>
        <position position="116"/>
    </location>
</feature>
<sequence length="245" mass="25443">MDHSRLRTSRLAVLTGAGISTGSGIPDFRGPAGVWTLHPDRARLLDIDAFLSDPEVRVAGWLDWSKSPALGATPTAAHLALTRLVASGSLGEVLTQNFDGLQQAAGTPDDAVVELHGTLHATSCQRCGRGVPTADVLADLGAHPDPACASCGGILKPDIVYFGEVLPAEAMNRAVEAAQACEVFIAIGTTLSVFPVASLAGIAVEAGADLIIVNAEPTGYDRYAAEIIREPIDEAVPALVERYLG</sequence>
<dbReference type="PANTHER" id="PTHR11085:SF4">
    <property type="entry name" value="NAD-DEPENDENT PROTEIN DEACYLASE"/>
    <property type="match status" value="1"/>
</dbReference>
<dbReference type="AlphaFoldDB" id="A0A7Y9Z9P7"/>
<dbReference type="GO" id="GO:0017136">
    <property type="term" value="F:histone deacetylase activity, NAD-dependent"/>
    <property type="evidence" value="ECO:0007669"/>
    <property type="project" value="TreeGrafter"/>
</dbReference>
<evidence type="ECO:0000313" key="6">
    <source>
        <dbReference type="EMBL" id="NYI40238.1"/>
    </source>
</evidence>
<dbReference type="InterPro" id="IPR029035">
    <property type="entry name" value="DHS-like_NAD/FAD-binding_dom"/>
</dbReference>
<feature type="domain" description="Deacetylase sirtuin-type" evidence="5">
    <location>
        <begin position="1"/>
        <end position="245"/>
    </location>
</feature>
<proteinExistence type="predicted"/>
<feature type="binding site" evidence="4">
    <location>
        <position position="151"/>
    </location>
    <ligand>
        <name>Zn(2+)</name>
        <dbReference type="ChEBI" id="CHEBI:29105"/>
    </ligand>
</feature>
<dbReference type="EMBL" id="JACBZO010000001">
    <property type="protein sequence ID" value="NYI40238.1"/>
    <property type="molecule type" value="Genomic_DNA"/>
</dbReference>
<keyword evidence="3" id="KW-0520">NAD</keyword>
<evidence type="ECO:0000256" key="2">
    <source>
        <dbReference type="ARBA" id="ARBA00022679"/>
    </source>
</evidence>
<dbReference type="GO" id="GO:0070403">
    <property type="term" value="F:NAD+ binding"/>
    <property type="evidence" value="ECO:0007669"/>
    <property type="project" value="InterPro"/>
</dbReference>
<protein>
    <recommendedName>
        <fullName evidence="1">protein acetyllysine N-acetyltransferase</fullName>
        <ecNumber evidence="1">2.3.1.286</ecNumber>
    </recommendedName>
</protein>
<dbReference type="GO" id="GO:0046872">
    <property type="term" value="F:metal ion binding"/>
    <property type="evidence" value="ECO:0007669"/>
    <property type="project" value="UniProtKB-KW"/>
</dbReference>
<dbReference type="GO" id="GO:0016787">
    <property type="term" value="F:hydrolase activity"/>
    <property type="evidence" value="ECO:0007669"/>
    <property type="project" value="UniProtKB-KW"/>
</dbReference>
<evidence type="ECO:0000259" key="5">
    <source>
        <dbReference type="PROSITE" id="PS50305"/>
    </source>
</evidence>
<gene>
    <name evidence="6" type="ORF">BKA03_000357</name>
</gene>
<dbReference type="Gene3D" id="3.40.50.1220">
    <property type="entry name" value="TPP-binding domain"/>
    <property type="match status" value="1"/>
</dbReference>
<dbReference type="CDD" id="cd01407">
    <property type="entry name" value="SIR2-fam"/>
    <property type="match status" value="1"/>
</dbReference>
<evidence type="ECO:0000256" key="3">
    <source>
        <dbReference type="ARBA" id="ARBA00023027"/>
    </source>
</evidence>
<dbReference type="Gene3D" id="3.30.1600.10">
    <property type="entry name" value="SIR2/SIRT2 'Small Domain"/>
    <property type="match status" value="1"/>
</dbReference>
<comment type="caution">
    <text evidence="6">The sequence shown here is derived from an EMBL/GenBank/DDBJ whole genome shotgun (WGS) entry which is preliminary data.</text>
</comment>
<dbReference type="InterPro" id="IPR026590">
    <property type="entry name" value="Ssirtuin_cat_dom"/>
</dbReference>
<accession>A0A7Y9Z9P7</accession>
<dbReference type="RefSeq" id="WP_062074781.1">
    <property type="nucleotide sequence ID" value="NZ_BBRC01000004.1"/>
</dbReference>
<feature type="binding site" evidence="4">
    <location>
        <position position="148"/>
    </location>
    <ligand>
        <name>Zn(2+)</name>
        <dbReference type="ChEBI" id="CHEBI:29105"/>
    </ligand>
</feature>
<dbReference type="InterPro" id="IPR050134">
    <property type="entry name" value="NAD-dep_sirtuin_deacylases"/>
</dbReference>
<keyword evidence="4" id="KW-0479">Metal-binding</keyword>
<dbReference type="OrthoDB" id="9800582at2"/>
<evidence type="ECO:0000313" key="7">
    <source>
        <dbReference type="Proteomes" id="UP000547973"/>
    </source>
</evidence>
<dbReference type="EC" id="2.3.1.286" evidence="1"/>
<dbReference type="PANTHER" id="PTHR11085">
    <property type="entry name" value="NAD-DEPENDENT PROTEIN DEACYLASE SIRTUIN-5, MITOCHONDRIAL-RELATED"/>
    <property type="match status" value="1"/>
</dbReference>
<evidence type="ECO:0000256" key="1">
    <source>
        <dbReference type="ARBA" id="ARBA00012928"/>
    </source>
</evidence>
<evidence type="ECO:0000256" key="4">
    <source>
        <dbReference type="PROSITE-ProRule" id="PRU00236"/>
    </source>
</evidence>
<name>A0A7Y9Z9P7_9MICO</name>
<dbReference type="Pfam" id="PF02146">
    <property type="entry name" value="SIR2"/>
    <property type="match status" value="1"/>
</dbReference>
<keyword evidence="4" id="KW-0862">Zinc</keyword>
<dbReference type="InterPro" id="IPR026591">
    <property type="entry name" value="Sirtuin_cat_small_dom_sf"/>
</dbReference>
<feature type="binding site" evidence="4">
    <location>
        <position position="127"/>
    </location>
    <ligand>
        <name>Zn(2+)</name>
        <dbReference type="ChEBI" id="CHEBI:29105"/>
    </ligand>
</feature>
<keyword evidence="7" id="KW-1185">Reference proteome</keyword>
<dbReference type="SUPFAM" id="SSF52467">
    <property type="entry name" value="DHS-like NAD/FAD-binding domain"/>
    <property type="match status" value="1"/>
</dbReference>
<organism evidence="6 7">
    <name type="scientific">Demequina lutea</name>
    <dbReference type="NCBI Taxonomy" id="431489"/>
    <lineage>
        <taxon>Bacteria</taxon>
        <taxon>Bacillati</taxon>
        <taxon>Actinomycetota</taxon>
        <taxon>Actinomycetes</taxon>
        <taxon>Micrococcales</taxon>
        <taxon>Demequinaceae</taxon>
        <taxon>Demequina</taxon>
    </lineage>
</organism>
<dbReference type="Proteomes" id="UP000547973">
    <property type="component" value="Unassembled WGS sequence"/>
</dbReference>
<keyword evidence="6" id="KW-0378">Hydrolase</keyword>